<dbReference type="Gene3D" id="1.10.8.60">
    <property type="match status" value="1"/>
</dbReference>
<keyword evidence="8" id="KW-0862">Zinc</keyword>
<dbReference type="InterPro" id="IPR003593">
    <property type="entry name" value="AAA+_ATPase"/>
</dbReference>
<sequence length="635" mass="69644">MAHQAIYRKWRPAVFEDVVGQGHITRTLKNQIMSGKIGHAYLFCGTRGTGKTTCAKIFSRAVNCLNNKDGSPCNECSICRGILDGSILDVTEIDAASNNGVDNIREIRDDVRYVASEAKYTVYIIDEVHMLSGGAFNALLKTLEEPPEHVIFILATTEPQKVPQTILSRCQRFDFKRIKPSDIIARMKEIAYGDGYDISDGAYTLLARLADGSMRDALSILERVVSSCGNKITSESITDTLGISTLDSIYAITDSIINGNADGILSAVAEILSDGKDLKTFIGSLIKYFRDLMVLKISQNSSDALDYSAEELVKVKSQCSRLTFEKISHAVSVLTDAHVEAKYVKSPRVIYELALIKLARPETDTSPAALADRVASLEQKISEGAPPAAAAVTAAQPAPAISPQAEVSIERRLDALEKKLENAELKAKSDTGADEESKKPAAPKKAAPKRLYSPIPADELNSENPIVKLAKNWNNTLNFILNAMPHLMAALMNRDITIDADGIILLYKKSETLSKNLAVRYMDDIKKLFTKATGAVCDIKAVTADDIGEENIIDFWTLPAPAAAEEPSADAPKKGEDPLDRLAKNFPEVVELTDDKEFLEYGSEGESFSQSEIDEEEDEPEEFLEDHELRDEDEE</sequence>
<dbReference type="SUPFAM" id="SSF48019">
    <property type="entry name" value="post-AAA+ oligomerization domain-like"/>
    <property type="match status" value="1"/>
</dbReference>
<comment type="similarity">
    <text evidence="1">Belongs to the DnaX/STICHEL family.</text>
</comment>
<evidence type="ECO:0000256" key="1">
    <source>
        <dbReference type="ARBA" id="ARBA00006360"/>
    </source>
</evidence>
<dbReference type="CDD" id="cd00009">
    <property type="entry name" value="AAA"/>
    <property type="match status" value="1"/>
</dbReference>
<feature type="domain" description="AAA+ ATPase" evidence="13">
    <location>
        <begin position="37"/>
        <end position="179"/>
    </location>
</feature>
<evidence type="ECO:0000313" key="15">
    <source>
        <dbReference type="Proteomes" id="UP000824165"/>
    </source>
</evidence>
<evidence type="ECO:0000256" key="5">
    <source>
        <dbReference type="ARBA" id="ARBA00022705"/>
    </source>
</evidence>
<gene>
    <name evidence="14" type="primary">dnaX</name>
    <name evidence="14" type="ORF">IAA60_08270</name>
</gene>
<evidence type="ECO:0000313" key="14">
    <source>
        <dbReference type="EMBL" id="HIT85877.1"/>
    </source>
</evidence>
<dbReference type="GO" id="GO:0006261">
    <property type="term" value="P:DNA-templated DNA replication"/>
    <property type="evidence" value="ECO:0007669"/>
    <property type="project" value="TreeGrafter"/>
</dbReference>
<feature type="region of interest" description="Disordered" evidence="12">
    <location>
        <begin position="424"/>
        <end position="450"/>
    </location>
</feature>
<evidence type="ECO:0000256" key="3">
    <source>
        <dbReference type="ARBA" id="ARBA00022679"/>
    </source>
</evidence>
<keyword evidence="10" id="KW-0239">DNA-directed DNA polymerase</keyword>
<dbReference type="EC" id="2.7.7.7" evidence="2"/>
<dbReference type="GO" id="GO:0009360">
    <property type="term" value="C:DNA polymerase III complex"/>
    <property type="evidence" value="ECO:0007669"/>
    <property type="project" value="InterPro"/>
</dbReference>
<accession>A0A9D1KRQ8</accession>
<dbReference type="InterPro" id="IPR045085">
    <property type="entry name" value="HLD_clamp_pol_III_gamma_tau"/>
</dbReference>
<dbReference type="GO" id="GO:0003677">
    <property type="term" value="F:DNA binding"/>
    <property type="evidence" value="ECO:0007669"/>
    <property type="project" value="InterPro"/>
</dbReference>
<evidence type="ECO:0000256" key="2">
    <source>
        <dbReference type="ARBA" id="ARBA00012417"/>
    </source>
</evidence>
<dbReference type="NCBIfam" id="TIGR02397">
    <property type="entry name" value="dnaX_nterm"/>
    <property type="match status" value="1"/>
</dbReference>
<comment type="caution">
    <text evidence="14">The sequence shown here is derived from an EMBL/GenBank/DDBJ whole genome shotgun (WGS) entry which is preliminary data.</text>
</comment>
<dbReference type="PANTHER" id="PTHR11669">
    <property type="entry name" value="REPLICATION FACTOR C / DNA POLYMERASE III GAMMA-TAU SUBUNIT"/>
    <property type="match status" value="1"/>
</dbReference>
<evidence type="ECO:0000256" key="4">
    <source>
        <dbReference type="ARBA" id="ARBA00022695"/>
    </source>
</evidence>
<evidence type="ECO:0000256" key="9">
    <source>
        <dbReference type="ARBA" id="ARBA00022840"/>
    </source>
</evidence>
<feature type="compositionally biased region" description="Basic and acidic residues" evidence="12">
    <location>
        <begin position="571"/>
        <end position="583"/>
    </location>
</feature>
<keyword evidence="3 14" id="KW-0808">Transferase</keyword>
<organism evidence="14 15">
    <name type="scientific">Candidatus Ornithomonoglobus intestinigallinarum</name>
    <dbReference type="NCBI Taxonomy" id="2840894"/>
    <lineage>
        <taxon>Bacteria</taxon>
        <taxon>Bacillati</taxon>
        <taxon>Bacillota</taxon>
        <taxon>Clostridia</taxon>
        <taxon>Candidatus Ornithomonoglobus</taxon>
    </lineage>
</organism>
<keyword evidence="6" id="KW-0479">Metal-binding</keyword>
<dbReference type="GO" id="GO:0003887">
    <property type="term" value="F:DNA-directed DNA polymerase activity"/>
    <property type="evidence" value="ECO:0007669"/>
    <property type="project" value="UniProtKB-KW"/>
</dbReference>
<dbReference type="GO" id="GO:0046872">
    <property type="term" value="F:metal ion binding"/>
    <property type="evidence" value="ECO:0007669"/>
    <property type="project" value="UniProtKB-KW"/>
</dbReference>
<evidence type="ECO:0000256" key="12">
    <source>
        <dbReference type="SAM" id="MobiDB-lite"/>
    </source>
</evidence>
<reference evidence="14" key="2">
    <citation type="journal article" date="2021" name="PeerJ">
        <title>Extensive microbial diversity within the chicken gut microbiome revealed by metagenomics and culture.</title>
        <authorList>
            <person name="Gilroy R."/>
            <person name="Ravi A."/>
            <person name="Getino M."/>
            <person name="Pursley I."/>
            <person name="Horton D.L."/>
            <person name="Alikhan N.F."/>
            <person name="Baker D."/>
            <person name="Gharbi K."/>
            <person name="Hall N."/>
            <person name="Watson M."/>
            <person name="Adriaenssens E.M."/>
            <person name="Foster-Nyarko E."/>
            <person name="Jarju S."/>
            <person name="Secka A."/>
            <person name="Antonio M."/>
            <person name="Oren A."/>
            <person name="Chaudhuri R.R."/>
            <person name="La Ragione R."/>
            <person name="Hildebrand F."/>
            <person name="Pallen M.J."/>
        </authorList>
    </citation>
    <scope>NUCLEOTIDE SEQUENCE</scope>
    <source>
        <strain evidence="14">CHK181-108</strain>
    </source>
</reference>
<protein>
    <recommendedName>
        <fullName evidence="2">DNA-directed DNA polymerase</fullName>
        <ecNumber evidence="2">2.7.7.7</ecNumber>
    </recommendedName>
</protein>
<dbReference type="FunFam" id="3.40.50.300:FF:000014">
    <property type="entry name" value="DNA polymerase III subunit gamma/tau"/>
    <property type="match status" value="1"/>
</dbReference>
<dbReference type="InterPro" id="IPR005790">
    <property type="entry name" value="DNA_polIII_delta"/>
</dbReference>
<dbReference type="SUPFAM" id="SSF52540">
    <property type="entry name" value="P-loop containing nucleoside triphosphate hydrolases"/>
    <property type="match status" value="1"/>
</dbReference>
<name>A0A9D1KRQ8_9FIRM</name>
<dbReference type="EMBL" id="DVLU01000084">
    <property type="protein sequence ID" value="HIT85877.1"/>
    <property type="molecule type" value="Genomic_DNA"/>
</dbReference>
<feature type="compositionally biased region" description="Acidic residues" evidence="12">
    <location>
        <begin position="612"/>
        <end position="625"/>
    </location>
</feature>
<comment type="catalytic activity">
    <reaction evidence="11">
        <text>DNA(n) + a 2'-deoxyribonucleoside 5'-triphosphate = DNA(n+1) + diphosphate</text>
        <dbReference type="Rhea" id="RHEA:22508"/>
        <dbReference type="Rhea" id="RHEA-COMP:17339"/>
        <dbReference type="Rhea" id="RHEA-COMP:17340"/>
        <dbReference type="ChEBI" id="CHEBI:33019"/>
        <dbReference type="ChEBI" id="CHEBI:61560"/>
        <dbReference type="ChEBI" id="CHEBI:173112"/>
        <dbReference type="EC" id="2.7.7.7"/>
    </reaction>
</comment>
<keyword evidence="9" id="KW-0067">ATP-binding</keyword>
<evidence type="ECO:0000256" key="11">
    <source>
        <dbReference type="ARBA" id="ARBA00049244"/>
    </source>
</evidence>
<evidence type="ECO:0000256" key="10">
    <source>
        <dbReference type="ARBA" id="ARBA00022932"/>
    </source>
</evidence>
<dbReference type="CDD" id="cd18137">
    <property type="entry name" value="HLD_clamp_pol_III_gamma_tau"/>
    <property type="match status" value="1"/>
</dbReference>
<feature type="region of interest" description="Disordered" evidence="12">
    <location>
        <begin position="564"/>
        <end position="635"/>
    </location>
</feature>
<dbReference type="Gene3D" id="1.20.272.10">
    <property type="match status" value="1"/>
</dbReference>
<dbReference type="InterPro" id="IPR027417">
    <property type="entry name" value="P-loop_NTPase"/>
</dbReference>
<dbReference type="Pfam" id="PF12169">
    <property type="entry name" value="DNA_pol3_gamma3"/>
    <property type="match status" value="1"/>
</dbReference>
<feature type="compositionally biased region" description="Basic and acidic residues" evidence="12">
    <location>
        <begin position="626"/>
        <end position="635"/>
    </location>
</feature>
<keyword evidence="5" id="KW-0235">DNA replication</keyword>
<dbReference type="Gene3D" id="3.40.50.300">
    <property type="entry name" value="P-loop containing nucleotide triphosphate hydrolases"/>
    <property type="match status" value="1"/>
</dbReference>
<dbReference type="Pfam" id="PF13177">
    <property type="entry name" value="DNA_pol3_delta2"/>
    <property type="match status" value="1"/>
</dbReference>
<dbReference type="SMART" id="SM00382">
    <property type="entry name" value="AAA"/>
    <property type="match status" value="1"/>
</dbReference>
<evidence type="ECO:0000256" key="7">
    <source>
        <dbReference type="ARBA" id="ARBA00022741"/>
    </source>
</evidence>
<dbReference type="GO" id="GO:0005524">
    <property type="term" value="F:ATP binding"/>
    <property type="evidence" value="ECO:0007669"/>
    <property type="project" value="UniProtKB-KW"/>
</dbReference>
<dbReference type="InterPro" id="IPR022754">
    <property type="entry name" value="DNA_pol_III_gamma-3"/>
</dbReference>
<proteinExistence type="inferred from homology"/>
<dbReference type="InterPro" id="IPR012763">
    <property type="entry name" value="DNA_pol_III_sug/sutau_N"/>
</dbReference>
<dbReference type="NCBIfam" id="TIGR01128">
    <property type="entry name" value="holA"/>
    <property type="match status" value="1"/>
</dbReference>
<dbReference type="AlphaFoldDB" id="A0A9D1KRQ8"/>
<dbReference type="PANTHER" id="PTHR11669:SF0">
    <property type="entry name" value="PROTEIN STICHEL-LIKE 2"/>
    <property type="match status" value="1"/>
</dbReference>
<feature type="compositionally biased region" description="Basic and acidic residues" evidence="12">
    <location>
        <begin position="424"/>
        <end position="439"/>
    </location>
</feature>
<dbReference type="NCBIfam" id="NF004046">
    <property type="entry name" value="PRK05563.1"/>
    <property type="match status" value="1"/>
</dbReference>
<dbReference type="Pfam" id="PF22608">
    <property type="entry name" value="DNAX_ATPase_lid"/>
    <property type="match status" value="1"/>
</dbReference>
<reference evidence="14" key="1">
    <citation type="submission" date="2020-10" db="EMBL/GenBank/DDBJ databases">
        <authorList>
            <person name="Gilroy R."/>
        </authorList>
    </citation>
    <scope>NUCLEOTIDE SEQUENCE</scope>
    <source>
        <strain evidence="14">CHK181-108</strain>
    </source>
</reference>
<keyword evidence="4 14" id="KW-0548">Nucleotidyltransferase</keyword>
<keyword evidence="7" id="KW-0547">Nucleotide-binding</keyword>
<evidence type="ECO:0000259" key="13">
    <source>
        <dbReference type="SMART" id="SM00382"/>
    </source>
</evidence>
<dbReference type="InterPro" id="IPR008921">
    <property type="entry name" value="DNA_pol3_clamp-load_cplx_C"/>
</dbReference>
<evidence type="ECO:0000256" key="8">
    <source>
        <dbReference type="ARBA" id="ARBA00022833"/>
    </source>
</evidence>
<dbReference type="Proteomes" id="UP000824165">
    <property type="component" value="Unassembled WGS sequence"/>
</dbReference>
<dbReference type="InterPro" id="IPR050238">
    <property type="entry name" value="DNA_Rep/Repair_Clamp_Loader"/>
</dbReference>
<evidence type="ECO:0000256" key="6">
    <source>
        <dbReference type="ARBA" id="ARBA00022723"/>
    </source>
</evidence>